<organism evidence="1 2">
    <name type="scientific">Stieleria maiorica</name>
    <dbReference type="NCBI Taxonomy" id="2795974"/>
    <lineage>
        <taxon>Bacteria</taxon>
        <taxon>Pseudomonadati</taxon>
        <taxon>Planctomycetota</taxon>
        <taxon>Planctomycetia</taxon>
        <taxon>Pirellulales</taxon>
        <taxon>Pirellulaceae</taxon>
        <taxon>Stieleria</taxon>
    </lineage>
</organism>
<sequence>MSQRNACVALTLDLIDWIRAYEVHIIEQLGIEYRRGTLIRWNNGKRPFAPAERFAPAWRELSFHVAANFWRLFQAEASLNATEVVAECTVRTKLPIG</sequence>
<protein>
    <submittedName>
        <fullName evidence="1">Uncharacterized protein</fullName>
    </submittedName>
</protein>
<dbReference type="Proteomes" id="UP000321353">
    <property type="component" value="Chromosome"/>
</dbReference>
<reference evidence="1 2" key="1">
    <citation type="submission" date="2019-02" db="EMBL/GenBank/DDBJ databases">
        <title>Planctomycetal bacteria perform biofilm scaping via a novel small molecule.</title>
        <authorList>
            <person name="Jeske O."/>
            <person name="Boedeker C."/>
            <person name="Wiegand S."/>
            <person name="Breitling P."/>
            <person name="Kallscheuer N."/>
            <person name="Jogler M."/>
            <person name="Rohde M."/>
            <person name="Petersen J."/>
            <person name="Medema M.H."/>
            <person name="Surup F."/>
            <person name="Jogler C."/>
        </authorList>
    </citation>
    <scope>NUCLEOTIDE SEQUENCE [LARGE SCALE GENOMIC DNA]</scope>
    <source>
        <strain evidence="1 2">Mal15</strain>
    </source>
</reference>
<dbReference type="KEGG" id="smam:Mal15_04380"/>
<dbReference type="RefSeq" id="WP_147866227.1">
    <property type="nucleotide sequence ID" value="NZ_CP036264.1"/>
</dbReference>
<evidence type="ECO:0000313" key="1">
    <source>
        <dbReference type="EMBL" id="QEF96410.1"/>
    </source>
</evidence>
<gene>
    <name evidence="1" type="ORF">Mal15_04380</name>
</gene>
<name>A0A5B9M8L6_9BACT</name>
<evidence type="ECO:0000313" key="2">
    <source>
        <dbReference type="Proteomes" id="UP000321353"/>
    </source>
</evidence>
<dbReference type="AlphaFoldDB" id="A0A5B9M8L6"/>
<keyword evidence="2" id="KW-1185">Reference proteome</keyword>
<dbReference type="EMBL" id="CP036264">
    <property type="protein sequence ID" value="QEF96410.1"/>
    <property type="molecule type" value="Genomic_DNA"/>
</dbReference>
<proteinExistence type="predicted"/>
<accession>A0A5B9M8L6</accession>